<dbReference type="InterPro" id="IPR029068">
    <property type="entry name" value="Glyas_Bleomycin-R_OHBP_Dase"/>
</dbReference>
<proteinExistence type="predicted"/>
<accession>A0A6J7CGF3</accession>
<dbReference type="AlphaFoldDB" id="A0A6J7CGF3"/>
<sequence length="87" mass="9276">MSRVQLAPNVSDLEASIAFSSALFGVEAQASRLRDAGLAAFDEKDITCCSALQEMPWVHDPHGAPWETYTVKDDAPANPQPPASACC</sequence>
<name>A0A6J7CGF3_9ZZZZ</name>
<gene>
    <name evidence="1" type="ORF">UFOPK3402_00009</name>
</gene>
<reference evidence="1" key="1">
    <citation type="submission" date="2020-05" db="EMBL/GenBank/DDBJ databases">
        <authorList>
            <person name="Chiriac C."/>
            <person name="Salcher M."/>
            <person name="Ghai R."/>
            <person name="Kavagutti S V."/>
        </authorList>
    </citation>
    <scope>NUCLEOTIDE SEQUENCE</scope>
</reference>
<dbReference type="GO" id="GO:0046686">
    <property type="term" value="P:response to cadmium ion"/>
    <property type="evidence" value="ECO:0007669"/>
    <property type="project" value="TreeGrafter"/>
</dbReference>
<protein>
    <submittedName>
        <fullName evidence="1">Unannotated protein</fullName>
    </submittedName>
</protein>
<dbReference type="EMBL" id="CAFBLS010000001">
    <property type="protein sequence ID" value="CAB4857096.1"/>
    <property type="molecule type" value="Genomic_DNA"/>
</dbReference>
<dbReference type="Gene3D" id="3.10.180.10">
    <property type="entry name" value="2,3-Dihydroxybiphenyl 1,2-Dioxygenase, domain 1"/>
    <property type="match status" value="1"/>
</dbReference>
<evidence type="ECO:0000313" key="1">
    <source>
        <dbReference type="EMBL" id="CAB4857096.1"/>
    </source>
</evidence>
<dbReference type="PANTHER" id="PTHR41294">
    <property type="entry name" value="CADMIUM-INDUCED PROTEIN CADI"/>
    <property type="match status" value="1"/>
</dbReference>
<dbReference type="PANTHER" id="PTHR41294:SF1">
    <property type="entry name" value="CADMIUM-INDUCED PROTEIN CADI"/>
    <property type="match status" value="1"/>
</dbReference>
<organism evidence="1">
    <name type="scientific">freshwater metagenome</name>
    <dbReference type="NCBI Taxonomy" id="449393"/>
    <lineage>
        <taxon>unclassified sequences</taxon>
        <taxon>metagenomes</taxon>
        <taxon>ecological metagenomes</taxon>
    </lineage>
</organism>
<dbReference type="InterPro" id="IPR052393">
    <property type="entry name" value="Cadmium-induced_rsp"/>
</dbReference>